<evidence type="ECO:0000313" key="3">
    <source>
        <dbReference type="Proteomes" id="UP000600365"/>
    </source>
</evidence>
<accession>A0A917YEK5</accession>
<gene>
    <name evidence="2" type="ORF">GCM10011579_089350</name>
</gene>
<dbReference type="AlphaFoldDB" id="A0A917YEK5"/>
<keyword evidence="3" id="KW-1185">Reference proteome</keyword>
<name>A0A917YEK5_9ACTN</name>
<feature type="transmembrane region" description="Helical" evidence="1">
    <location>
        <begin position="513"/>
        <end position="534"/>
    </location>
</feature>
<comment type="caution">
    <text evidence="2">The sequence shown here is derived from an EMBL/GenBank/DDBJ whole genome shotgun (WGS) entry which is preliminary data.</text>
</comment>
<dbReference type="RefSeq" id="WP_189191876.1">
    <property type="nucleotide sequence ID" value="NZ_BMMM01000026.1"/>
</dbReference>
<dbReference type="Proteomes" id="UP000600365">
    <property type="component" value="Unassembled WGS sequence"/>
</dbReference>
<evidence type="ECO:0000313" key="2">
    <source>
        <dbReference type="EMBL" id="GGN92021.1"/>
    </source>
</evidence>
<dbReference type="EMBL" id="BMMM01000026">
    <property type="protein sequence ID" value="GGN92021.1"/>
    <property type="molecule type" value="Genomic_DNA"/>
</dbReference>
<proteinExistence type="predicted"/>
<keyword evidence="1" id="KW-0472">Membrane</keyword>
<sequence length="540" mass="57626">MSQEVPAEVIAVLLLQPPAPEPGAVSRLQLIGAQITGRLELHYAAVEIPFSLRDCRFDEPVELADASLRAADFTGCHLPRLSADRLRVDGDLTLDQLVSGGVDLFGAQIRGDLWLTSARITGNGSGFAVNGPQLRVEGGLYAHSAHVTGGLNLWGAQAFTIELTQARLSGEEDHPAFRGDGLHLVQDLGCTDLLVDGGGVRLFGATIGGQCWLARADIRTATGWAVSAPTLTVGGGIYADGLTVEGGVNLFAAVVGESIELTASTLLPYRQFALRAPGARVEANITLDNATRVAGTIDLTRTEVKGAFSLIGTTFAEGATVDLHRAVLGALHLEALTAPPATLDLSAATIVSITDAADSWPAQIALAALTYQALHPVMPAAHRLPWLQRSADYHPQPYEQLAAYYRQLGHDDDARTVLLARHRQRRRSLPRPARLWGYIEDATVGYGYRPGRALIWLLALVATAAIAFSAAPPRPAQSHGPSFQPIVFSLDLILPVLDLGQEKAFTPVDSTAWIVWISSLSGWLLGTTVITSLTRRLTRS</sequence>
<organism evidence="2 3">
    <name type="scientific">Streptomyces albiflavescens</name>
    <dbReference type="NCBI Taxonomy" id="1623582"/>
    <lineage>
        <taxon>Bacteria</taxon>
        <taxon>Bacillati</taxon>
        <taxon>Actinomycetota</taxon>
        <taxon>Actinomycetes</taxon>
        <taxon>Kitasatosporales</taxon>
        <taxon>Streptomycetaceae</taxon>
        <taxon>Streptomyces</taxon>
    </lineage>
</organism>
<keyword evidence="1" id="KW-0812">Transmembrane</keyword>
<reference evidence="2 3" key="1">
    <citation type="journal article" date="2014" name="Int. J. Syst. Evol. Microbiol.">
        <title>Complete genome sequence of Corynebacterium casei LMG S-19264T (=DSM 44701T), isolated from a smear-ripened cheese.</title>
        <authorList>
            <consortium name="US DOE Joint Genome Institute (JGI-PGF)"/>
            <person name="Walter F."/>
            <person name="Albersmeier A."/>
            <person name="Kalinowski J."/>
            <person name="Ruckert C."/>
        </authorList>
    </citation>
    <scope>NUCLEOTIDE SEQUENCE [LARGE SCALE GENOMIC DNA]</scope>
    <source>
        <strain evidence="2 3">CGMCC 4.7111</strain>
    </source>
</reference>
<protein>
    <submittedName>
        <fullName evidence="2">Oxidoreductase</fullName>
    </submittedName>
</protein>
<evidence type="ECO:0000256" key="1">
    <source>
        <dbReference type="SAM" id="Phobius"/>
    </source>
</evidence>
<feature type="transmembrane region" description="Helical" evidence="1">
    <location>
        <begin position="453"/>
        <end position="471"/>
    </location>
</feature>
<keyword evidence="1" id="KW-1133">Transmembrane helix</keyword>